<organism evidence="3 4">
    <name type="scientific">Apostasia shenzhenica</name>
    <dbReference type="NCBI Taxonomy" id="1088818"/>
    <lineage>
        <taxon>Eukaryota</taxon>
        <taxon>Viridiplantae</taxon>
        <taxon>Streptophyta</taxon>
        <taxon>Embryophyta</taxon>
        <taxon>Tracheophyta</taxon>
        <taxon>Spermatophyta</taxon>
        <taxon>Magnoliopsida</taxon>
        <taxon>Liliopsida</taxon>
        <taxon>Asparagales</taxon>
        <taxon>Orchidaceae</taxon>
        <taxon>Apostasioideae</taxon>
        <taxon>Apostasia</taxon>
    </lineage>
</organism>
<dbReference type="InterPro" id="IPR026960">
    <property type="entry name" value="RVT-Znf"/>
</dbReference>
<name>A0A2I0BFG3_9ASPA</name>
<accession>A0A2I0BFG3</accession>
<dbReference type="Proteomes" id="UP000236161">
    <property type="component" value="Unassembled WGS sequence"/>
</dbReference>
<keyword evidence="4" id="KW-1185">Reference proteome</keyword>
<evidence type="ECO:0000313" key="3">
    <source>
        <dbReference type="EMBL" id="PKA66512.1"/>
    </source>
</evidence>
<evidence type="ECO:0000256" key="1">
    <source>
        <dbReference type="SAM" id="MobiDB-lite"/>
    </source>
</evidence>
<dbReference type="OrthoDB" id="786357at2759"/>
<dbReference type="Pfam" id="PF13966">
    <property type="entry name" value="zf-RVT"/>
    <property type="match status" value="1"/>
</dbReference>
<evidence type="ECO:0000259" key="2">
    <source>
        <dbReference type="Pfam" id="PF13966"/>
    </source>
</evidence>
<evidence type="ECO:0000313" key="4">
    <source>
        <dbReference type="Proteomes" id="UP000236161"/>
    </source>
</evidence>
<feature type="domain" description="Reverse transcriptase zinc-binding" evidence="2">
    <location>
        <begin position="203"/>
        <end position="276"/>
    </location>
</feature>
<dbReference type="PANTHER" id="PTHR33116:SF78">
    <property type="entry name" value="OS12G0587133 PROTEIN"/>
    <property type="match status" value="1"/>
</dbReference>
<protein>
    <submittedName>
        <fullName evidence="3">Ribonuclease H protein</fullName>
        <ecNumber evidence="3">3.1.13.-</ecNumber>
    </submittedName>
</protein>
<proteinExistence type="predicted"/>
<feature type="region of interest" description="Disordered" evidence="1">
    <location>
        <begin position="360"/>
        <end position="401"/>
    </location>
</feature>
<dbReference type="AlphaFoldDB" id="A0A2I0BFG3"/>
<gene>
    <name evidence="3" type="ORF">AXF42_Ash003166</name>
</gene>
<dbReference type="PANTHER" id="PTHR33116">
    <property type="entry name" value="REVERSE TRANSCRIPTASE ZINC-BINDING DOMAIN-CONTAINING PROTEIN-RELATED-RELATED"/>
    <property type="match status" value="1"/>
</dbReference>
<dbReference type="EMBL" id="KZ451885">
    <property type="protein sequence ID" value="PKA66512.1"/>
    <property type="molecule type" value="Genomic_DNA"/>
</dbReference>
<sequence>MAEIEKLIRRFLWSGNLTSNAAHLVAWEQVTKPKSAGGLGIHHLEEWRSILVAKHAFNFLSNANTLWVKCFQAKYGKRETIFSTKRGDSWAWKLICQGGTIALHNSLWKIGSGDSTKVMEDAWADPNPFMRWPTFINTTELPPLTVHQLLNANGEWNQAELHKFFGSELALRIGRLPRLDKEERDCLVWLKSDSTKSPTAALYRDLFRGRELPHSWVWKLRAQPRYVTFLWRICCDAIPTFTWLKRRHLRESDRCPWGCSAEEDLQHFVCECSFTCVIFDALQRQQADTITGVDTVLPEEATCELQASPSSPQQPCFVSRKCKKRKAPTTALPTVKAKKVQFALPDPDAGFCTVHMTIPPALQDSGQNQPKRKRADVPTTPNPLSWHDEGEKSHRKTPRLAYGSRDPFFDNLFSAGCCDDDDSSTSSVLRKRHPAADSCGAQPRAATAASKPAAAAAATTANPAAAAAAPAANHAAAAAAAAAAAPPAAAATAAAAEPAAATASDSVVAAGVLSAAVAAVECSSAVGPAAEYNSAVGPAADCNPSAAPADGHQPPHARNAQLLNLFLSNLQLRVQKNPGDPQAIREVAALYHSWRARNARVHNKPFLLPRVIVALVHVSEAQEQPSSNVGNWAVVTPLHPTGIPHPRDGLR</sequence>
<dbReference type="STRING" id="1088818.A0A2I0BFG3"/>
<keyword evidence="3" id="KW-0378">Hydrolase</keyword>
<reference evidence="3 4" key="1">
    <citation type="journal article" date="2017" name="Nature">
        <title>The Apostasia genome and the evolution of orchids.</title>
        <authorList>
            <person name="Zhang G.Q."/>
            <person name="Liu K.W."/>
            <person name="Li Z."/>
            <person name="Lohaus R."/>
            <person name="Hsiao Y.Y."/>
            <person name="Niu S.C."/>
            <person name="Wang J.Y."/>
            <person name="Lin Y.C."/>
            <person name="Xu Q."/>
            <person name="Chen L.J."/>
            <person name="Yoshida K."/>
            <person name="Fujiwara S."/>
            <person name="Wang Z.W."/>
            <person name="Zhang Y.Q."/>
            <person name="Mitsuda N."/>
            <person name="Wang M."/>
            <person name="Liu G.H."/>
            <person name="Pecoraro L."/>
            <person name="Huang H.X."/>
            <person name="Xiao X.J."/>
            <person name="Lin M."/>
            <person name="Wu X.Y."/>
            <person name="Wu W.L."/>
            <person name="Chen Y.Y."/>
            <person name="Chang S.B."/>
            <person name="Sakamoto S."/>
            <person name="Ohme-Takagi M."/>
            <person name="Yagi M."/>
            <person name="Zeng S.J."/>
            <person name="Shen C.Y."/>
            <person name="Yeh C.M."/>
            <person name="Luo Y.B."/>
            <person name="Tsai W.C."/>
            <person name="Van de Peer Y."/>
            <person name="Liu Z.J."/>
        </authorList>
    </citation>
    <scope>NUCLEOTIDE SEQUENCE [LARGE SCALE GENOMIC DNA]</scope>
    <source>
        <strain evidence="4">cv. Shenzhen</strain>
        <tissue evidence="3">Stem</tissue>
    </source>
</reference>
<dbReference type="EC" id="3.1.13.-" evidence="3"/>
<dbReference type="GO" id="GO:0016787">
    <property type="term" value="F:hydrolase activity"/>
    <property type="evidence" value="ECO:0007669"/>
    <property type="project" value="UniProtKB-KW"/>
</dbReference>